<dbReference type="EMBL" id="JACWFH010000009">
    <property type="protein sequence ID" value="MBY0097022.1"/>
    <property type="molecule type" value="Genomic_DNA"/>
</dbReference>
<gene>
    <name evidence="7" type="ORF">H0185_09385</name>
</gene>
<dbReference type="InterPro" id="IPR044043">
    <property type="entry name" value="VanA_C_cat"/>
</dbReference>
<dbReference type="InterPro" id="IPR017941">
    <property type="entry name" value="Rieske_2Fe-2S"/>
</dbReference>
<dbReference type="InterPro" id="IPR015881">
    <property type="entry name" value="ARHD_Rieske_2Fe_2S"/>
</dbReference>
<dbReference type="PANTHER" id="PTHR21266:SF60">
    <property type="entry name" value="3-KETOSTEROID-9-ALPHA-MONOOXYGENASE, OXYGENASE COMPONENT"/>
    <property type="match status" value="1"/>
</dbReference>
<dbReference type="SUPFAM" id="SSF55961">
    <property type="entry name" value="Bet v1-like"/>
    <property type="match status" value="1"/>
</dbReference>
<reference evidence="7 8" key="1">
    <citation type="submission" date="2020-07" db="EMBL/GenBank/DDBJ databases">
        <title>Fungal Genomes of the International Space Station.</title>
        <authorList>
            <person name="Seuylemezian A."/>
            <person name="Singh N.K."/>
            <person name="Wood J."/>
            <person name="Venkateswaran K."/>
        </authorList>
    </citation>
    <scope>NUCLEOTIDE SEQUENCE [LARGE SCALE GENOMIC DNA]</scope>
    <source>
        <strain evidence="7 8">PL-B2</strain>
    </source>
</reference>
<evidence type="ECO:0000256" key="2">
    <source>
        <dbReference type="ARBA" id="ARBA00022723"/>
    </source>
</evidence>
<dbReference type="Gene3D" id="3.90.380.10">
    <property type="entry name" value="Naphthalene 1,2-dioxygenase Alpha Subunit, Chain A, domain 1"/>
    <property type="match status" value="1"/>
</dbReference>
<dbReference type="Proteomes" id="UP000769780">
    <property type="component" value="Unassembled WGS sequence"/>
</dbReference>
<sequence>MAQALELLGDKKRIDDKVLEEGWIVACRSTDVGEKPEQIILMGRRIAIFRNSNGVHAFKDLCIHRGAALSLGEVKNDCLVCPYHAWEYNDSGDCVKIPQLPEGRAIPKKAKAEAYACIEKYGYIWVNLAKNEPELFRYEEMEGNEFRNVIWGPQKVNAQPPRIIENFLDVGHLAVVHVGALGTETHREIGDYSVHWEDNRIYSDEIAIFQPDPDGSGIAKYVYYTYEIMSPFTVKFTKRDKENDSLMTILLTVRPVDEETSIAYGILSFNYDTGQTDQEIVEFQDMIFAQDKPVVENQKPEELPLDLQVELSLVCDRMSIAYRQYLKKLGVTLGTA</sequence>
<evidence type="ECO:0000259" key="6">
    <source>
        <dbReference type="PROSITE" id="PS51296"/>
    </source>
</evidence>
<dbReference type="PROSITE" id="PS51296">
    <property type="entry name" value="RIESKE"/>
    <property type="match status" value="1"/>
</dbReference>
<dbReference type="Pfam" id="PF19112">
    <property type="entry name" value="VanA_C"/>
    <property type="match status" value="1"/>
</dbReference>
<protein>
    <submittedName>
        <fullName evidence="7">Aromatic ring-hydroxylating dioxygenase subunit alpha</fullName>
    </submittedName>
</protein>
<evidence type="ECO:0000256" key="4">
    <source>
        <dbReference type="ARBA" id="ARBA00023004"/>
    </source>
</evidence>
<evidence type="ECO:0000256" key="5">
    <source>
        <dbReference type="ARBA" id="ARBA00023014"/>
    </source>
</evidence>
<keyword evidence="5" id="KW-0411">Iron-sulfur</keyword>
<evidence type="ECO:0000256" key="1">
    <source>
        <dbReference type="ARBA" id="ARBA00022714"/>
    </source>
</evidence>
<accession>A0ABS7K442</accession>
<proteinExistence type="predicted"/>
<dbReference type="InterPro" id="IPR036922">
    <property type="entry name" value="Rieske_2Fe-2S_sf"/>
</dbReference>
<keyword evidence="4" id="KW-0408">Iron</keyword>
<comment type="caution">
    <text evidence="7">The sequence shown here is derived from an EMBL/GenBank/DDBJ whole genome shotgun (WGS) entry which is preliminary data.</text>
</comment>
<feature type="domain" description="Rieske" evidence="6">
    <location>
        <begin position="23"/>
        <end position="126"/>
    </location>
</feature>
<dbReference type="SUPFAM" id="SSF50022">
    <property type="entry name" value="ISP domain"/>
    <property type="match status" value="1"/>
</dbReference>
<dbReference type="CDD" id="cd03469">
    <property type="entry name" value="Rieske_RO_Alpha_N"/>
    <property type="match status" value="1"/>
</dbReference>
<dbReference type="PANTHER" id="PTHR21266">
    <property type="entry name" value="IRON-SULFUR DOMAIN CONTAINING PROTEIN"/>
    <property type="match status" value="1"/>
</dbReference>
<dbReference type="PROSITE" id="PS00570">
    <property type="entry name" value="RING_HYDROXYL_ALPHA"/>
    <property type="match status" value="1"/>
</dbReference>
<dbReference type="RefSeq" id="WP_221873238.1">
    <property type="nucleotide sequence ID" value="NZ_JACWFH010000009.1"/>
</dbReference>
<evidence type="ECO:0000256" key="3">
    <source>
        <dbReference type="ARBA" id="ARBA00023002"/>
    </source>
</evidence>
<name>A0ABS7K442_9BACI</name>
<dbReference type="Gene3D" id="2.102.10.10">
    <property type="entry name" value="Rieske [2Fe-2S] iron-sulphur domain"/>
    <property type="match status" value="1"/>
</dbReference>
<dbReference type="GO" id="GO:0051213">
    <property type="term" value="F:dioxygenase activity"/>
    <property type="evidence" value="ECO:0007669"/>
    <property type="project" value="UniProtKB-KW"/>
</dbReference>
<keyword evidence="8" id="KW-1185">Reference proteome</keyword>
<keyword evidence="2" id="KW-0479">Metal-binding</keyword>
<dbReference type="Pfam" id="PF00355">
    <property type="entry name" value="Rieske"/>
    <property type="match status" value="1"/>
</dbReference>
<evidence type="ECO:0000313" key="8">
    <source>
        <dbReference type="Proteomes" id="UP000769780"/>
    </source>
</evidence>
<evidence type="ECO:0000313" key="7">
    <source>
        <dbReference type="EMBL" id="MBY0097022.1"/>
    </source>
</evidence>
<keyword evidence="7" id="KW-0223">Dioxygenase</keyword>
<keyword evidence="1" id="KW-0001">2Fe-2S</keyword>
<dbReference type="InterPro" id="IPR050584">
    <property type="entry name" value="Cholesterol_7-desaturase"/>
</dbReference>
<organism evidence="7 8">
    <name type="scientific">Mesobacillus maritimus</name>
    <dbReference type="NCBI Taxonomy" id="1643336"/>
    <lineage>
        <taxon>Bacteria</taxon>
        <taxon>Bacillati</taxon>
        <taxon>Bacillota</taxon>
        <taxon>Bacilli</taxon>
        <taxon>Bacillales</taxon>
        <taxon>Bacillaceae</taxon>
        <taxon>Mesobacillus</taxon>
    </lineage>
</organism>
<keyword evidence="3" id="KW-0560">Oxidoreductase</keyword>